<evidence type="ECO:0000256" key="1">
    <source>
        <dbReference type="ARBA" id="ARBA00004141"/>
    </source>
</evidence>
<protein>
    <submittedName>
        <fullName evidence="14">Uncharacterized protein</fullName>
    </submittedName>
</protein>
<organism evidence="14 15">
    <name type="scientific">Pyrocoelia pectoralis</name>
    <dbReference type="NCBI Taxonomy" id="417401"/>
    <lineage>
        <taxon>Eukaryota</taxon>
        <taxon>Metazoa</taxon>
        <taxon>Ecdysozoa</taxon>
        <taxon>Arthropoda</taxon>
        <taxon>Hexapoda</taxon>
        <taxon>Insecta</taxon>
        <taxon>Pterygota</taxon>
        <taxon>Neoptera</taxon>
        <taxon>Endopterygota</taxon>
        <taxon>Coleoptera</taxon>
        <taxon>Polyphaga</taxon>
        <taxon>Elateriformia</taxon>
        <taxon>Elateroidea</taxon>
        <taxon>Lampyridae</taxon>
        <taxon>Lampyrinae</taxon>
        <taxon>Pyrocoelia</taxon>
    </lineage>
</organism>
<keyword evidence="10 12" id="KW-0739">Sodium transport</keyword>
<evidence type="ECO:0000256" key="10">
    <source>
        <dbReference type="ARBA" id="ARBA00023201"/>
    </source>
</evidence>
<evidence type="ECO:0000256" key="2">
    <source>
        <dbReference type="ARBA" id="ARBA00007193"/>
    </source>
</evidence>
<evidence type="ECO:0000256" key="5">
    <source>
        <dbReference type="ARBA" id="ARBA00022692"/>
    </source>
</evidence>
<dbReference type="Proteomes" id="UP001329430">
    <property type="component" value="Chromosome 7"/>
</dbReference>
<keyword evidence="4 12" id="KW-0894">Sodium channel</keyword>
<dbReference type="PANTHER" id="PTHR11690">
    <property type="entry name" value="AMILORIDE-SENSITIVE SODIUM CHANNEL-RELATED"/>
    <property type="match status" value="1"/>
</dbReference>
<reference evidence="14 15" key="1">
    <citation type="journal article" date="2024" name="Insects">
        <title>An Improved Chromosome-Level Genome Assembly of the Firefly Pyrocoelia pectoralis.</title>
        <authorList>
            <person name="Fu X."/>
            <person name="Meyer-Rochow V.B."/>
            <person name="Ballantyne L."/>
            <person name="Zhu X."/>
        </authorList>
    </citation>
    <scope>NUCLEOTIDE SEQUENCE [LARGE SCALE GENOMIC DNA]</scope>
    <source>
        <strain evidence="14">XCY_ONT2</strain>
    </source>
</reference>
<keyword evidence="6 13" id="KW-1133">Transmembrane helix</keyword>
<gene>
    <name evidence="14" type="ORF">RI129_010215</name>
</gene>
<feature type="transmembrane region" description="Helical" evidence="13">
    <location>
        <begin position="471"/>
        <end position="495"/>
    </location>
</feature>
<dbReference type="PANTHER" id="PTHR11690:SF288">
    <property type="entry name" value="AMILORIDE-SENSITIVE NA+ CHANNEL-RELATED"/>
    <property type="match status" value="1"/>
</dbReference>
<keyword evidence="9 13" id="KW-0472">Membrane</keyword>
<dbReference type="Gene3D" id="2.60.470.10">
    <property type="entry name" value="Acid-sensing ion channels like domains"/>
    <property type="match status" value="1"/>
</dbReference>
<evidence type="ECO:0000256" key="12">
    <source>
        <dbReference type="RuleBase" id="RU000679"/>
    </source>
</evidence>
<dbReference type="GO" id="GO:0005886">
    <property type="term" value="C:plasma membrane"/>
    <property type="evidence" value="ECO:0007669"/>
    <property type="project" value="TreeGrafter"/>
</dbReference>
<keyword evidence="11 12" id="KW-0407">Ion channel</keyword>
<keyword evidence="7" id="KW-0915">Sodium</keyword>
<evidence type="ECO:0000256" key="13">
    <source>
        <dbReference type="SAM" id="Phobius"/>
    </source>
</evidence>
<evidence type="ECO:0000256" key="3">
    <source>
        <dbReference type="ARBA" id="ARBA00022448"/>
    </source>
</evidence>
<comment type="similarity">
    <text evidence="2 12">Belongs to the amiloride-sensitive sodium channel (TC 1.A.6) family.</text>
</comment>
<dbReference type="AlphaFoldDB" id="A0AAN7V7K0"/>
<dbReference type="Pfam" id="PF00858">
    <property type="entry name" value="ASC"/>
    <property type="match status" value="2"/>
</dbReference>
<keyword evidence="8 12" id="KW-0406">Ion transport</keyword>
<name>A0AAN7V7K0_9COLE</name>
<comment type="caution">
    <text evidence="14">The sequence shown here is derived from an EMBL/GenBank/DDBJ whole genome shotgun (WGS) entry which is preliminary data.</text>
</comment>
<dbReference type="GO" id="GO:0015280">
    <property type="term" value="F:ligand-gated sodium channel activity"/>
    <property type="evidence" value="ECO:0007669"/>
    <property type="project" value="TreeGrafter"/>
</dbReference>
<dbReference type="Gene3D" id="1.10.287.770">
    <property type="entry name" value="YojJ-like"/>
    <property type="match status" value="1"/>
</dbReference>
<dbReference type="PRINTS" id="PR01078">
    <property type="entry name" value="AMINACHANNEL"/>
</dbReference>
<feature type="transmembrane region" description="Helical" evidence="13">
    <location>
        <begin position="66"/>
        <end position="87"/>
    </location>
</feature>
<evidence type="ECO:0000256" key="11">
    <source>
        <dbReference type="ARBA" id="ARBA00023303"/>
    </source>
</evidence>
<evidence type="ECO:0000256" key="9">
    <source>
        <dbReference type="ARBA" id="ARBA00023136"/>
    </source>
</evidence>
<evidence type="ECO:0000256" key="4">
    <source>
        <dbReference type="ARBA" id="ARBA00022461"/>
    </source>
</evidence>
<comment type="subcellular location">
    <subcellularLocation>
        <location evidence="1">Membrane</location>
        <topology evidence="1">Multi-pass membrane protein</topology>
    </subcellularLocation>
</comment>
<evidence type="ECO:0000256" key="7">
    <source>
        <dbReference type="ARBA" id="ARBA00023053"/>
    </source>
</evidence>
<accession>A0AAN7V7K0</accession>
<keyword evidence="15" id="KW-1185">Reference proteome</keyword>
<evidence type="ECO:0000313" key="14">
    <source>
        <dbReference type="EMBL" id="KAK5641668.1"/>
    </source>
</evidence>
<sequence>MDKRIVSIKLNTTTEPKLIKVAPIPKKGLAVEKNVRFKNLRLYLAEYCDATTIHGMKYIGERGRHLLERLAWTITLAFLFTFCLLLIRQAYIKWESSPVIVTFATKETSISKIPFPAVTLCPEAKFDPEIFNFTRTFKRKQRGEMLTMLPNFDPLGITSIKWLGDEIDLGKDLMLSYTPDGVCYTFNMMPYEEMVRYNDSSNATLDSGNKTNKWSLQDGYPSDDSTTDIYPRRSFIPGFDGGLVIRSIFTNNSHIDYLCEESLRGFKVALHHPCEFPNMDKHFRLPLDQAVLVAIKPSMITVSSELLNYSPSVRKCYFPHEKYLANYKLYTQQNCLDECFANYTFHHCDCIPFYFSVLNESLSVCGPGSNECVKKSKLKYMKIEGNSESDNQQCGCLPSCTSLSYEVETSQSEWRWEKSFEALDPPQLSHLNPKEMHFSKLKIYYKELQFLSCERNERYGMIDFFSNMGGLLGLFIGFSVTSAIEILYFCTLRIICNIKKYGKKSWSGKPNVVK</sequence>
<dbReference type="InterPro" id="IPR001873">
    <property type="entry name" value="ENaC"/>
</dbReference>
<keyword evidence="5 12" id="KW-0812">Transmembrane</keyword>
<evidence type="ECO:0000256" key="6">
    <source>
        <dbReference type="ARBA" id="ARBA00022989"/>
    </source>
</evidence>
<evidence type="ECO:0000256" key="8">
    <source>
        <dbReference type="ARBA" id="ARBA00023065"/>
    </source>
</evidence>
<dbReference type="EMBL" id="JAVRBK010000007">
    <property type="protein sequence ID" value="KAK5641668.1"/>
    <property type="molecule type" value="Genomic_DNA"/>
</dbReference>
<evidence type="ECO:0000313" key="15">
    <source>
        <dbReference type="Proteomes" id="UP001329430"/>
    </source>
</evidence>
<keyword evidence="3 12" id="KW-0813">Transport</keyword>
<proteinExistence type="inferred from homology"/>